<evidence type="ECO:0000256" key="1">
    <source>
        <dbReference type="SAM" id="Phobius"/>
    </source>
</evidence>
<keyword evidence="1" id="KW-0812">Transmembrane</keyword>
<organism evidence="2 3">
    <name type="scientific">Clostridium tetani</name>
    <dbReference type="NCBI Taxonomy" id="1513"/>
    <lineage>
        <taxon>Bacteria</taxon>
        <taxon>Bacillati</taxon>
        <taxon>Bacillota</taxon>
        <taxon>Clostridia</taxon>
        <taxon>Eubacteriales</taxon>
        <taxon>Clostridiaceae</taxon>
        <taxon>Clostridium</taxon>
    </lineage>
</organism>
<proteinExistence type="predicted"/>
<evidence type="ECO:0000313" key="2">
    <source>
        <dbReference type="EMBL" id="RXI52660.1"/>
    </source>
</evidence>
<evidence type="ECO:0000313" key="3">
    <source>
        <dbReference type="Proteomes" id="UP000290273"/>
    </source>
</evidence>
<feature type="transmembrane region" description="Helical" evidence="1">
    <location>
        <begin position="32"/>
        <end position="52"/>
    </location>
</feature>
<comment type="caution">
    <text evidence="2">The sequence shown here is derived from an EMBL/GenBank/DDBJ whole genome shotgun (WGS) entry which is preliminary data.</text>
</comment>
<dbReference type="RefSeq" id="WP_023437957.1">
    <property type="nucleotide sequence ID" value="NZ_AP026806.1"/>
</dbReference>
<reference evidence="2 3" key="1">
    <citation type="submission" date="2018-06" db="EMBL/GenBank/DDBJ databases">
        <title>Genome conservation of Clostridium tetani.</title>
        <authorList>
            <person name="Bruggemann H."/>
            <person name="Popoff M.R."/>
        </authorList>
    </citation>
    <scope>NUCLEOTIDE SEQUENCE [LARGE SCALE GENOMIC DNA]</scope>
    <source>
        <strain evidence="2 3">63.05</strain>
    </source>
</reference>
<dbReference type="EMBL" id="QMAU01000049">
    <property type="protein sequence ID" value="RXI52660.1"/>
    <property type="molecule type" value="Genomic_DNA"/>
</dbReference>
<keyword evidence="1" id="KW-1133">Transmembrane helix</keyword>
<protein>
    <submittedName>
        <fullName evidence="2">Uncharacterized protein</fullName>
    </submittedName>
</protein>
<accession>A0ABY0EMK3</accession>
<feature type="transmembrane region" description="Helical" evidence="1">
    <location>
        <begin position="5"/>
        <end position="26"/>
    </location>
</feature>
<sequence length="66" mass="7408">MRLFILSIISAFIGLLIGGFILPPIIPGLSEAYYIVYICAFSGFFIPSFYVLEKLYKSHKKGNDNS</sequence>
<dbReference type="Proteomes" id="UP000290273">
    <property type="component" value="Unassembled WGS sequence"/>
</dbReference>
<name>A0ABY0EMK3_CLOTA</name>
<gene>
    <name evidence="2" type="ORF">DP131_12135</name>
</gene>
<keyword evidence="1" id="KW-0472">Membrane</keyword>